<dbReference type="HAMAP" id="MF_00652">
    <property type="entry name" value="UPF0246"/>
    <property type="match status" value="1"/>
</dbReference>
<dbReference type="EMBL" id="JAGGLI010000001">
    <property type="protein sequence ID" value="MBP2026334.1"/>
    <property type="molecule type" value="Genomic_DNA"/>
</dbReference>
<evidence type="ECO:0000313" key="3">
    <source>
        <dbReference type="Proteomes" id="UP001314903"/>
    </source>
</evidence>
<evidence type="ECO:0000256" key="1">
    <source>
        <dbReference type="HAMAP-Rule" id="MF_00652"/>
    </source>
</evidence>
<comment type="similarity">
    <text evidence="1">Belongs to the UPF0246 family.</text>
</comment>
<evidence type="ECO:0000313" key="2">
    <source>
        <dbReference type="EMBL" id="MBP2026334.1"/>
    </source>
</evidence>
<keyword evidence="3" id="KW-1185">Reference proteome</keyword>
<accession>A0ABS4KEZ5</accession>
<name>A0ABS4KEZ5_9FIRM</name>
<comment type="caution">
    <text evidence="2">The sequence shown here is derived from an EMBL/GenBank/DDBJ whole genome shotgun (WGS) entry which is preliminary data.</text>
</comment>
<proteinExistence type="inferred from homology"/>
<dbReference type="PANTHER" id="PTHR30283:SF4">
    <property type="entry name" value="PEROXIDE STRESS RESISTANCE PROTEIN YAAA"/>
    <property type="match status" value="1"/>
</dbReference>
<organism evidence="2 3">
    <name type="scientific">Acetoanaerobium pronyense</name>
    <dbReference type="NCBI Taxonomy" id="1482736"/>
    <lineage>
        <taxon>Bacteria</taxon>
        <taxon>Bacillati</taxon>
        <taxon>Bacillota</taxon>
        <taxon>Clostridia</taxon>
        <taxon>Peptostreptococcales</taxon>
        <taxon>Filifactoraceae</taxon>
        <taxon>Acetoanaerobium</taxon>
    </lineage>
</organism>
<dbReference type="Pfam" id="PF03883">
    <property type="entry name" value="H2O2_YaaD"/>
    <property type="match status" value="1"/>
</dbReference>
<dbReference type="RefSeq" id="WP_209658276.1">
    <property type="nucleotide sequence ID" value="NZ_JAGGLI010000001.1"/>
</dbReference>
<reference evidence="2 3" key="1">
    <citation type="submission" date="2021-03" db="EMBL/GenBank/DDBJ databases">
        <title>Genomic Encyclopedia of Type Strains, Phase IV (KMG-IV): sequencing the most valuable type-strain genomes for metagenomic binning, comparative biology and taxonomic classification.</title>
        <authorList>
            <person name="Goeker M."/>
        </authorList>
    </citation>
    <scope>NUCLEOTIDE SEQUENCE [LARGE SCALE GENOMIC DNA]</scope>
    <source>
        <strain evidence="2 3">DSM 27512</strain>
    </source>
</reference>
<protein>
    <recommendedName>
        <fullName evidence="1">UPF0246 protein J2Z35_000123</fullName>
    </recommendedName>
</protein>
<dbReference type="PANTHER" id="PTHR30283">
    <property type="entry name" value="PEROXIDE STRESS RESPONSE PROTEIN YAAA"/>
    <property type="match status" value="1"/>
</dbReference>
<gene>
    <name evidence="2" type="ORF">J2Z35_000123</name>
</gene>
<sequence>MITFINSSKTMSFDDKGHKIKPSKPIFEDEANYLANKILDLGYEGMQEMMGVSNKLAELNFQRYIDFVNTNIKSPAIYAYKGDVYSGLKAELLSKEDLDFGQKHIRIISGIYGILKPLDEIKPYRMEMGYKFINNKKLDVYWNEILKKELKKEMKATGEIIINLSSKEYSAAINSAKNYSKWIDIEFLDSLRGEYKFITLYGKRARGMMARYIMNNKIDNPEDLKEFDYEGYMYSEERSTLDKFVFIRDEF</sequence>
<dbReference type="InterPro" id="IPR005583">
    <property type="entry name" value="YaaA"/>
</dbReference>
<dbReference type="Proteomes" id="UP001314903">
    <property type="component" value="Unassembled WGS sequence"/>
</dbReference>